<protein>
    <recommendedName>
        <fullName evidence="2">2EXR domain-containing protein</fullName>
    </recommendedName>
</protein>
<reference evidence="4" key="5">
    <citation type="submission" date="2015-06" db="UniProtKB">
        <authorList>
            <consortium name="EnsemblFungi"/>
        </authorList>
    </citation>
    <scope>IDENTIFICATION</scope>
    <source>
        <strain evidence="4">ATCC 64411</strain>
    </source>
</reference>
<keyword evidence="5" id="KW-1185">Reference proteome</keyword>
<feature type="compositionally biased region" description="Basic and acidic residues" evidence="1">
    <location>
        <begin position="315"/>
        <end position="326"/>
    </location>
</feature>
<evidence type="ECO:0000313" key="3">
    <source>
        <dbReference type="EMBL" id="KLU87610.1"/>
    </source>
</evidence>
<reference evidence="5" key="1">
    <citation type="submission" date="2010-05" db="EMBL/GenBank/DDBJ databases">
        <title>The genome sequence of Magnaporthe poae strain ATCC 64411.</title>
        <authorList>
            <person name="Ma L.-J."/>
            <person name="Dead R."/>
            <person name="Young S."/>
            <person name="Zeng Q."/>
            <person name="Koehrsen M."/>
            <person name="Alvarado L."/>
            <person name="Berlin A."/>
            <person name="Chapman S.B."/>
            <person name="Chen Z."/>
            <person name="Freedman E."/>
            <person name="Gellesch M."/>
            <person name="Goldberg J."/>
            <person name="Griggs A."/>
            <person name="Gujja S."/>
            <person name="Heilman E.R."/>
            <person name="Heiman D."/>
            <person name="Hepburn T."/>
            <person name="Howarth C."/>
            <person name="Jen D."/>
            <person name="Larson L."/>
            <person name="Mehta T."/>
            <person name="Neiman D."/>
            <person name="Pearson M."/>
            <person name="Roberts A."/>
            <person name="Saif S."/>
            <person name="Shea T."/>
            <person name="Shenoy N."/>
            <person name="Sisk P."/>
            <person name="Stolte C."/>
            <person name="Sykes S."/>
            <person name="Walk T."/>
            <person name="White J."/>
            <person name="Yandava C."/>
            <person name="Haas B."/>
            <person name="Nusbaum C."/>
            <person name="Birren B."/>
        </authorList>
    </citation>
    <scope>NUCLEOTIDE SEQUENCE [LARGE SCALE GENOMIC DNA]</scope>
    <source>
        <strain evidence="5">ATCC 64411 / 73-15</strain>
    </source>
</reference>
<feature type="domain" description="2EXR" evidence="2">
    <location>
        <begin position="19"/>
        <end position="128"/>
    </location>
</feature>
<dbReference type="EMBL" id="ADBL01001598">
    <property type="status" value="NOT_ANNOTATED_CDS"/>
    <property type="molecule type" value="Genomic_DNA"/>
</dbReference>
<feature type="compositionally biased region" description="Basic residues" evidence="1">
    <location>
        <begin position="69"/>
        <end position="80"/>
    </location>
</feature>
<evidence type="ECO:0000259" key="2">
    <source>
        <dbReference type="Pfam" id="PF20150"/>
    </source>
</evidence>
<evidence type="ECO:0000313" key="4">
    <source>
        <dbReference type="EnsemblFungi" id="MAPG_06607T0"/>
    </source>
</evidence>
<dbReference type="PANTHER" id="PTHR35910">
    <property type="entry name" value="2EXR DOMAIN-CONTAINING PROTEIN"/>
    <property type="match status" value="1"/>
</dbReference>
<dbReference type="eggNOG" id="ENOG502R60F">
    <property type="taxonomic scope" value="Eukaryota"/>
</dbReference>
<evidence type="ECO:0000256" key="1">
    <source>
        <dbReference type="SAM" id="MobiDB-lite"/>
    </source>
</evidence>
<dbReference type="Proteomes" id="UP000011715">
    <property type="component" value="Unassembled WGS sequence"/>
</dbReference>
<reference evidence="3" key="3">
    <citation type="submission" date="2011-03" db="EMBL/GenBank/DDBJ databases">
        <title>Annotation of Magnaporthe poae ATCC 64411.</title>
        <authorList>
            <person name="Ma L.-J."/>
            <person name="Dead R."/>
            <person name="Young S.K."/>
            <person name="Zeng Q."/>
            <person name="Gargeya S."/>
            <person name="Fitzgerald M."/>
            <person name="Haas B."/>
            <person name="Abouelleil A."/>
            <person name="Alvarado L."/>
            <person name="Arachchi H.M."/>
            <person name="Berlin A."/>
            <person name="Brown A."/>
            <person name="Chapman S.B."/>
            <person name="Chen Z."/>
            <person name="Dunbar C."/>
            <person name="Freedman E."/>
            <person name="Gearin G."/>
            <person name="Gellesch M."/>
            <person name="Goldberg J."/>
            <person name="Griggs A."/>
            <person name="Gujja S."/>
            <person name="Heiman D."/>
            <person name="Howarth C."/>
            <person name="Larson L."/>
            <person name="Lui A."/>
            <person name="MacDonald P.J.P."/>
            <person name="Mehta T."/>
            <person name="Montmayeur A."/>
            <person name="Murphy C."/>
            <person name="Neiman D."/>
            <person name="Pearson M."/>
            <person name="Priest M."/>
            <person name="Roberts A."/>
            <person name="Saif S."/>
            <person name="Shea T."/>
            <person name="Shenoy N."/>
            <person name="Sisk P."/>
            <person name="Stolte C."/>
            <person name="Sykes S."/>
            <person name="Yandava C."/>
            <person name="Wortman J."/>
            <person name="Nusbaum C."/>
            <person name="Birren B."/>
        </authorList>
    </citation>
    <scope>NUCLEOTIDE SEQUENCE</scope>
    <source>
        <strain evidence="3">ATCC 64411</strain>
    </source>
</reference>
<reference evidence="4" key="4">
    <citation type="journal article" date="2015" name="G3 (Bethesda)">
        <title>Genome sequences of three phytopathogenic species of the Magnaporthaceae family of fungi.</title>
        <authorList>
            <person name="Okagaki L.H."/>
            <person name="Nunes C.C."/>
            <person name="Sailsbery J."/>
            <person name="Clay B."/>
            <person name="Brown D."/>
            <person name="John T."/>
            <person name="Oh Y."/>
            <person name="Young N."/>
            <person name="Fitzgerald M."/>
            <person name="Haas B.J."/>
            <person name="Zeng Q."/>
            <person name="Young S."/>
            <person name="Adiconis X."/>
            <person name="Fan L."/>
            <person name="Levin J.Z."/>
            <person name="Mitchell T.K."/>
            <person name="Okubara P.A."/>
            <person name="Farman M.L."/>
            <person name="Kohn L.M."/>
            <person name="Birren B."/>
            <person name="Ma L.-J."/>
            <person name="Dean R.A."/>
        </authorList>
    </citation>
    <scope>NUCLEOTIDE SEQUENCE</scope>
    <source>
        <strain evidence="4">ATCC 64411 / 73-15</strain>
    </source>
</reference>
<dbReference type="Pfam" id="PF20150">
    <property type="entry name" value="2EXR"/>
    <property type="match status" value="1"/>
</dbReference>
<sequence>MQPLLDASSLTRGSTGQAFRCFPRLPPELRIKIWSLALEEGRIVPLRWCGGGGDGDGTEPRPRDTPDHLRRRRQQRRRRSVAGCTTTARPPAALHVCHESRREALRRYRPSFGAASLPGRVLFDPERDLPFFGARDGYMASDGQFRTVLSLTPPAELRLIRRLALSEALLWVDTTTTATTTATTTIPTTAAVSPRYEPPLDHAACSAREILGLVRTRLPACRELVFVPHDGDPVCDHGAAVLVPGRAATATSILTSISRAATSVVFEPRSTPRRCRLEMQLRSALEDVRATFPAWDPPQISIMSLAASAGPPSHENGEEEGRSSIDRRRKTHNHNHHHHHHHHDTAWARNLFPQARQHVQQQPPGSCGGYGRISRIDMIHRSAVNKFLELRREAAFLRMTQEAC</sequence>
<name>A0A0C4E2H1_MAGP6</name>
<evidence type="ECO:0000313" key="5">
    <source>
        <dbReference type="Proteomes" id="UP000011715"/>
    </source>
</evidence>
<dbReference type="VEuPathDB" id="FungiDB:MAPG_06607"/>
<proteinExistence type="predicted"/>
<dbReference type="PANTHER" id="PTHR35910:SF6">
    <property type="entry name" value="2EXR DOMAIN-CONTAINING PROTEIN"/>
    <property type="match status" value="1"/>
</dbReference>
<feature type="region of interest" description="Disordered" evidence="1">
    <location>
        <begin position="307"/>
        <end position="326"/>
    </location>
</feature>
<organism evidence="4 5">
    <name type="scientific">Magnaporthiopsis poae (strain ATCC 64411 / 73-15)</name>
    <name type="common">Kentucky bluegrass fungus</name>
    <name type="synonym">Magnaporthe poae</name>
    <dbReference type="NCBI Taxonomy" id="644358"/>
    <lineage>
        <taxon>Eukaryota</taxon>
        <taxon>Fungi</taxon>
        <taxon>Dikarya</taxon>
        <taxon>Ascomycota</taxon>
        <taxon>Pezizomycotina</taxon>
        <taxon>Sordariomycetes</taxon>
        <taxon>Sordariomycetidae</taxon>
        <taxon>Magnaporthales</taxon>
        <taxon>Magnaporthaceae</taxon>
        <taxon>Magnaporthiopsis</taxon>
    </lineage>
</organism>
<dbReference type="EMBL" id="GL876970">
    <property type="protein sequence ID" value="KLU87610.1"/>
    <property type="molecule type" value="Genomic_DNA"/>
</dbReference>
<feature type="compositionally biased region" description="Basic and acidic residues" evidence="1">
    <location>
        <begin position="58"/>
        <end position="68"/>
    </location>
</feature>
<dbReference type="OrthoDB" id="3557569at2759"/>
<reference evidence="3" key="2">
    <citation type="submission" date="2010-05" db="EMBL/GenBank/DDBJ databases">
        <title>The Genome Sequence of Magnaporthe poae strain ATCC 64411.</title>
        <authorList>
            <consortium name="The Broad Institute Genome Sequencing Platform"/>
            <consortium name="Broad Institute Genome Sequencing Center for Infectious Disease"/>
            <person name="Ma L.-J."/>
            <person name="Dead R."/>
            <person name="Young S."/>
            <person name="Zeng Q."/>
            <person name="Koehrsen M."/>
            <person name="Alvarado L."/>
            <person name="Berlin A."/>
            <person name="Chapman S.B."/>
            <person name="Chen Z."/>
            <person name="Freedman E."/>
            <person name="Gellesch M."/>
            <person name="Goldberg J."/>
            <person name="Griggs A."/>
            <person name="Gujja S."/>
            <person name="Heilman E.R."/>
            <person name="Heiman D."/>
            <person name="Hepburn T."/>
            <person name="Howarth C."/>
            <person name="Jen D."/>
            <person name="Larson L."/>
            <person name="Mehta T."/>
            <person name="Neiman D."/>
            <person name="Pearson M."/>
            <person name="Roberts A."/>
            <person name="Saif S."/>
            <person name="Shea T."/>
            <person name="Shenoy N."/>
            <person name="Sisk P."/>
            <person name="Stolte C."/>
            <person name="Sykes S."/>
            <person name="Walk T."/>
            <person name="White J."/>
            <person name="Yandava C."/>
            <person name="Haas B."/>
            <person name="Nusbaum C."/>
            <person name="Birren B."/>
        </authorList>
    </citation>
    <scope>NUCLEOTIDE SEQUENCE</scope>
    <source>
        <strain evidence="3">ATCC 64411</strain>
    </source>
</reference>
<feature type="region of interest" description="Disordered" evidence="1">
    <location>
        <begin position="49"/>
        <end position="87"/>
    </location>
</feature>
<dbReference type="AlphaFoldDB" id="A0A0C4E2H1"/>
<gene>
    <name evidence="3" type="ORF">MAPG_06607</name>
</gene>
<dbReference type="InterPro" id="IPR045518">
    <property type="entry name" value="2EXR"/>
</dbReference>
<dbReference type="EnsemblFungi" id="MAPG_06607T0">
    <property type="protein sequence ID" value="MAPG_06607T0"/>
    <property type="gene ID" value="MAPG_06607"/>
</dbReference>
<accession>A0A0C4E2H1</accession>